<accession>A0ABN1MIT6</accession>
<feature type="signal peptide" evidence="2">
    <location>
        <begin position="1"/>
        <end position="18"/>
    </location>
</feature>
<dbReference type="Gene3D" id="2.120.10.30">
    <property type="entry name" value="TolB, C-terminal domain"/>
    <property type="match status" value="2"/>
</dbReference>
<evidence type="ECO:0000259" key="3">
    <source>
        <dbReference type="Pfam" id="PF18962"/>
    </source>
</evidence>
<feature type="domain" description="Secretion system C-terminal sorting" evidence="3">
    <location>
        <begin position="296"/>
        <end position="371"/>
    </location>
</feature>
<gene>
    <name evidence="4" type="ORF">GCM10009117_20080</name>
</gene>
<organism evidence="4 5">
    <name type="scientific">Gangjinia marincola</name>
    <dbReference type="NCBI Taxonomy" id="578463"/>
    <lineage>
        <taxon>Bacteria</taxon>
        <taxon>Pseudomonadati</taxon>
        <taxon>Bacteroidota</taxon>
        <taxon>Flavobacteriia</taxon>
        <taxon>Flavobacteriales</taxon>
        <taxon>Flavobacteriaceae</taxon>
        <taxon>Gangjinia</taxon>
    </lineage>
</organism>
<sequence>MKNLTLLGSLIMMLSLHAQNVSTMTEGNFFDDIAIDFEGNVYGSDFYGDSIFKWDTQGNVSVFASGFLNPNGIGINPDGDLYICEHTASKIHKYSTDGTLLETYTGITNPSGVKNIPGTTDMVYVEWSTSTLGVLHDDGTKEVLAEGSPLFGPAGIAFIDDVMYVSNYNNRKIMRYENGEMTTIAQLPSESDSNAFLGFIDAKDGFIYATSYGAHKIYQVNPTTGEYSTFAGSIQGNDDGPLQEATFNYPNGIYFDNDNDRLLISDGGTKNLRIIDNISQALATDEYFIDASAIAVYPNPANDAIQIKGSFDASKEYQISVISADGGNVFNSKKVSGDELSNISIVTSDWSKGIYFITISVGNKSVTKKIIK</sequence>
<dbReference type="EMBL" id="BAAAFG010000015">
    <property type="protein sequence ID" value="GAA0872861.1"/>
    <property type="molecule type" value="Genomic_DNA"/>
</dbReference>
<evidence type="ECO:0000313" key="5">
    <source>
        <dbReference type="Proteomes" id="UP001500507"/>
    </source>
</evidence>
<name>A0ABN1MIT6_9FLAO</name>
<proteinExistence type="predicted"/>
<protein>
    <recommendedName>
        <fullName evidence="3">Secretion system C-terminal sorting domain-containing protein</fullName>
    </recommendedName>
</protein>
<dbReference type="NCBIfam" id="TIGR04183">
    <property type="entry name" value="Por_Secre_tail"/>
    <property type="match status" value="1"/>
</dbReference>
<dbReference type="InterPro" id="IPR051262">
    <property type="entry name" value="SMP-30/CGR1_Lactonase"/>
</dbReference>
<dbReference type="InterPro" id="IPR011042">
    <property type="entry name" value="6-blade_b-propeller_TolB-like"/>
</dbReference>
<feature type="chain" id="PRO_5046256971" description="Secretion system C-terminal sorting domain-containing protein" evidence="2">
    <location>
        <begin position="19"/>
        <end position="372"/>
    </location>
</feature>
<keyword evidence="5" id="KW-1185">Reference proteome</keyword>
<reference evidence="4 5" key="1">
    <citation type="journal article" date="2019" name="Int. J. Syst. Evol. Microbiol.">
        <title>The Global Catalogue of Microorganisms (GCM) 10K type strain sequencing project: providing services to taxonomists for standard genome sequencing and annotation.</title>
        <authorList>
            <consortium name="The Broad Institute Genomics Platform"/>
            <consortium name="The Broad Institute Genome Sequencing Center for Infectious Disease"/>
            <person name="Wu L."/>
            <person name="Ma J."/>
        </authorList>
    </citation>
    <scope>NUCLEOTIDE SEQUENCE [LARGE SCALE GENOMIC DNA]</scope>
    <source>
        <strain evidence="4 5">JCM 16082</strain>
    </source>
</reference>
<evidence type="ECO:0000313" key="4">
    <source>
        <dbReference type="EMBL" id="GAA0872861.1"/>
    </source>
</evidence>
<dbReference type="SUPFAM" id="SSF63829">
    <property type="entry name" value="Calcium-dependent phosphotriesterase"/>
    <property type="match status" value="1"/>
</dbReference>
<evidence type="ECO:0000256" key="1">
    <source>
        <dbReference type="ARBA" id="ARBA00022729"/>
    </source>
</evidence>
<dbReference type="Proteomes" id="UP001500507">
    <property type="component" value="Unassembled WGS sequence"/>
</dbReference>
<dbReference type="PANTHER" id="PTHR47572">
    <property type="entry name" value="LIPOPROTEIN-RELATED"/>
    <property type="match status" value="1"/>
</dbReference>
<dbReference type="PANTHER" id="PTHR47572:SF4">
    <property type="entry name" value="LACTONASE DRP35"/>
    <property type="match status" value="1"/>
</dbReference>
<dbReference type="InterPro" id="IPR026444">
    <property type="entry name" value="Secre_tail"/>
</dbReference>
<dbReference type="Pfam" id="PF18962">
    <property type="entry name" value="Por_Secre_tail"/>
    <property type="match status" value="1"/>
</dbReference>
<keyword evidence="1 2" id="KW-0732">Signal</keyword>
<evidence type="ECO:0000256" key="2">
    <source>
        <dbReference type="SAM" id="SignalP"/>
    </source>
</evidence>
<comment type="caution">
    <text evidence="4">The sequence shown here is derived from an EMBL/GenBank/DDBJ whole genome shotgun (WGS) entry which is preliminary data.</text>
</comment>
<dbReference type="RefSeq" id="WP_343766948.1">
    <property type="nucleotide sequence ID" value="NZ_BAAAFG010000015.1"/>
</dbReference>